<dbReference type="Pfam" id="PF20242">
    <property type="entry name" value="Emfourin"/>
    <property type="match status" value="1"/>
</dbReference>
<name>A0A1Y3NUX8_9PSED</name>
<dbReference type="Proteomes" id="UP000195440">
    <property type="component" value="Unassembled WGS sequence"/>
</dbReference>
<dbReference type="EMBL" id="LOHF01000027">
    <property type="protein sequence ID" value="OUM71430.1"/>
    <property type="molecule type" value="Genomic_DNA"/>
</dbReference>
<evidence type="ECO:0000313" key="1">
    <source>
        <dbReference type="EMBL" id="OUM71430.1"/>
    </source>
</evidence>
<dbReference type="RefSeq" id="WP_087273504.1">
    <property type="nucleotide sequence ID" value="NZ_CP167995.1"/>
</dbReference>
<dbReference type="OrthoDB" id="6956709at2"/>
<comment type="caution">
    <text evidence="1">The sequence shown here is derived from an EMBL/GenBank/DDBJ whole genome shotgun (WGS) entry which is preliminary data.</text>
</comment>
<organism evidence="1 2">
    <name type="scientific">Pseudomonas caspiana</name>
    <dbReference type="NCBI Taxonomy" id="1451454"/>
    <lineage>
        <taxon>Bacteria</taxon>
        <taxon>Pseudomonadati</taxon>
        <taxon>Pseudomonadota</taxon>
        <taxon>Gammaproteobacteria</taxon>
        <taxon>Pseudomonadales</taxon>
        <taxon>Pseudomonadaceae</taxon>
        <taxon>Pseudomonas</taxon>
    </lineage>
</organism>
<evidence type="ECO:0000313" key="2">
    <source>
        <dbReference type="Proteomes" id="UP000195440"/>
    </source>
</evidence>
<accession>A0A1Y3NUX8</accession>
<reference evidence="1 2" key="1">
    <citation type="journal article" date="2017" name="Syst. Appl. Microbiol.">
        <title>Pseudomonas caspiana sp. nov., a citrus pathogen in the Pseudomonas syringae phylogenetic group.</title>
        <authorList>
            <person name="Busquets A."/>
            <person name="Gomila M."/>
            <person name="Beiki F."/>
            <person name="Mulet M."/>
            <person name="Rahimian H."/>
            <person name="Garcia-Valdes E."/>
            <person name="Lalucat J."/>
        </authorList>
    </citation>
    <scope>NUCLEOTIDE SEQUENCE [LARGE SCALE GENOMIC DNA]</scope>
    <source>
        <strain evidence="1 2">FBF102</strain>
    </source>
</reference>
<dbReference type="InterPro" id="IPR049457">
    <property type="entry name" value="Emfourin"/>
</dbReference>
<dbReference type="AlphaFoldDB" id="A0A1Y3NUX8"/>
<keyword evidence="2" id="KW-1185">Reference proteome</keyword>
<sequence length="99" mass="11082">MRVCYVQSGGFIGAIKSCEVNTADLEPPEADQVKRLVRDSGFIQSGNFLSEQTRDHKQYEITIEDDTNAICVSFDEHNIPPEAQTLLSYLQKHAKPGKL</sequence>
<proteinExistence type="predicted"/>
<protein>
    <submittedName>
        <fullName evidence="1">Uncharacterized protein</fullName>
    </submittedName>
</protein>
<gene>
    <name evidence="1" type="ORF">AUC60_23540</name>
</gene>